<dbReference type="SMART" id="SM00347">
    <property type="entry name" value="HTH_MARR"/>
    <property type="match status" value="1"/>
</dbReference>
<sequence length="122" mass="14320">MKEPIISQWIDYAKKQSMIEGHLETLLKKKSQLSLSEYYALYQLNQHGRHMRISDLQTHLCLSQSALSRLIKRLEDKHPMLMKRTICTDDKRGVYVTLTDEGAKELLAVQEEVEMLLQKEFL</sequence>
<evidence type="ECO:0000313" key="2">
    <source>
        <dbReference type="EMBL" id="EOL45546.1"/>
    </source>
</evidence>
<keyword evidence="3" id="KW-1185">Reference proteome</keyword>
<dbReference type="InterPro" id="IPR000835">
    <property type="entry name" value="HTH_MarR-typ"/>
</dbReference>
<dbReference type="PROSITE" id="PS50995">
    <property type="entry name" value="HTH_MARR_2"/>
    <property type="match status" value="1"/>
</dbReference>
<dbReference type="HOGENOM" id="CLU_083287_2_4_9"/>
<dbReference type="AlphaFoldDB" id="R3WCD0"/>
<dbReference type="InterPro" id="IPR036390">
    <property type="entry name" value="WH_DNA-bd_sf"/>
</dbReference>
<dbReference type="eggNOG" id="COG1846">
    <property type="taxonomic scope" value="Bacteria"/>
</dbReference>
<accession>R3WCD0</accession>
<dbReference type="Pfam" id="PF01047">
    <property type="entry name" value="MarR"/>
    <property type="match status" value="1"/>
</dbReference>
<dbReference type="GO" id="GO:0003700">
    <property type="term" value="F:DNA-binding transcription factor activity"/>
    <property type="evidence" value="ECO:0007669"/>
    <property type="project" value="InterPro"/>
</dbReference>
<dbReference type="STRING" id="154621.RV11_GL000014"/>
<dbReference type="EMBL" id="AJAT01000012">
    <property type="protein sequence ID" value="EOL45546.1"/>
    <property type="molecule type" value="Genomic_DNA"/>
</dbReference>
<dbReference type="PANTHER" id="PTHR33164">
    <property type="entry name" value="TRANSCRIPTIONAL REGULATOR, MARR FAMILY"/>
    <property type="match status" value="1"/>
</dbReference>
<dbReference type="PATRIC" id="fig|1158610.3.peg.1419"/>
<comment type="caution">
    <text evidence="2">The sequence shown here is derived from an EMBL/GenBank/DDBJ whole genome shotgun (WGS) entry which is preliminary data.</text>
</comment>
<dbReference type="Gene3D" id="1.10.10.10">
    <property type="entry name" value="Winged helix-like DNA-binding domain superfamily/Winged helix DNA-binding domain"/>
    <property type="match status" value="1"/>
</dbReference>
<gene>
    <name evidence="2" type="ORF">UC3_01436</name>
</gene>
<dbReference type="PANTHER" id="PTHR33164:SF99">
    <property type="entry name" value="MARR FAMILY REGULATORY PROTEIN"/>
    <property type="match status" value="1"/>
</dbReference>
<proteinExistence type="predicted"/>
<protein>
    <recommendedName>
        <fullName evidence="1">HTH marR-type domain-containing protein</fullName>
    </recommendedName>
</protein>
<evidence type="ECO:0000313" key="3">
    <source>
        <dbReference type="Proteomes" id="UP000013785"/>
    </source>
</evidence>
<organism evidence="2 3">
    <name type="scientific">Enterococcus phoeniculicola ATCC BAA-412</name>
    <dbReference type="NCBI Taxonomy" id="1158610"/>
    <lineage>
        <taxon>Bacteria</taxon>
        <taxon>Bacillati</taxon>
        <taxon>Bacillota</taxon>
        <taxon>Bacilli</taxon>
        <taxon>Lactobacillales</taxon>
        <taxon>Enterococcaceae</taxon>
        <taxon>Enterococcus</taxon>
    </lineage>
</organism>
<dbReference type="SUPFAM" id="SSF46785">
    <property type="entry name" value="Winged helix' DNA-binding domain"/>
    <property type="match status" value="1"/>
</dbReference>
<dbReference type="Proteomes" id="UP000013785">
    <property type="component" value="Unassembled WGS sequence"/>
</dbReference>
<dbReference type="InterPro" id="IPR036388">
    <property type="entry name" value="WH-like_DNA-bd_sf"/>
</dbReference>
<feature type="domain" description="HTH marR-type" evidence="1">
    <location>
        <begin position="1"/>
        <end position="122"/>
    </location>
</feature>
<name>R3WCD0_9ENTE</name>
<evidence type="ECO:0000259" key="1">
    <source>
        <dbReference type="PROSITE" id="PS50995"/>
    </source>
</evidence>
<dbReference type="GO" id="GO:0006950">
    <property type="term" value="P:response to stress"/>
    <property type="evidence" value="ECO:0007669"/>
    <property type="project" value="TreeGrafter"/>
</dbReference>
<dbReference type="InterPro" id="IPR039422">
    <property type="entry name" value="MarR/SlyA-like"/>
</dbReference>
<dbReference type="RefSeq" id="WP_010768099.1">
    <property type="nucleotide sequence ID" value="NZ_ASWE01000003.1"/>
</dbReference>
<reference evidence="2 3" key="1">
    <citation type="submission" date="2013-02" db="EMBL/GenBank/DDBJ databases">
        <title>The Genome Sequence of Enterococcus phoeniculicola BAA-412.</title>
        <authorList>
            <consortium name="The Broad Institute Genome Sequencing Platform"/>
            <consortium name="The Broad Institute Genome Sequencing Center for Infectious Disease"/>
            <person name="Earl A.M."/>
            <person name="Gilmore M.S."/>
            <person name="Lebreton F."/>
            <person name="Walker B."/>
            <person name="Young S.K."/>
            <person name="Zeng Q."/>
            <person name="Gargeya S."/>
            <person name="Fitzgerald M."/>
            <person name="Haas B."/>
            <person name="Abouelleil A."/>
            <person name="Alvarado L."/>
            <person name="Arachchi H.M."/>
            <person name="Berlin A.M."/>
            <person name="Chapman S.B."/>
            <person name="Dewar J."/>
            <person name="Goldberg J."/>
            <person name="Griggs A."/>
            <person name="Gujja S."/>
            <person name="Hansen M."/>
            <person name="Howarth C."/>
            <person name="Imamovic A."/>
            <person name="Larimer J."/>
            <person name="McCowan C."/>
            <person name="Murphy C."/>
            <person name="Neiman D."/>
            <person name="Pearson M."/>
            <person name="Priest M."/>
            <person name="Roberts A."/>
            <person name="Saif S."/>
            <person name="Shea T."/>
            <person name="Sisk P."/>
            <person name="Sykes S."/>
            <person name="Wortman J."/>
            <person name="Nusbaum C."/>
            <person name="Birren B."/>
        </authorList>
    </citation>
    <scope>NUCLEOTIDE SEQUENCE [LARGE SCALE GENOMIC DNA]</scope>
    <source>
        <strain evidence="2 3">ATCC BAA-412</strain>
    </source>
</reference>
<dbReference type="OrthoDB" id="5195026at2"/>